<dbReference type="Gene3D" id="6.10.340.10">
    <property type="match status" value="1"/>
</dbReference>
<organism evidence="4">
    <name type="scientific">Leptolyngbya boryana CZ1</name>
    <dbReference type="NCBI Taxonomy" id="3060204"/>
    <lineage>
        <taxon>Bacteria</taxon>
        <taxon>Bacillati</taxon>
        <taxon>Cyanobacteriota</taxon>
        <taxon>Cyanophyceae</taxon>
        <taxon>Leptolyngbyales</taxon>
        <taxon>Leptolyngbyaceae</taxon>
        <taxon>Leptolyngbya group</taxon>
        <taxon>Leptolyngbya</taxon>
    </lineage>
</organism>
<keyword evidence="2" id="KW-0812">Transmembrane</keyword>
<keyword evidence="1" id="KW-0175">Coiled coil</keyword>
<reference evidence="4" key="2">
    <citation type="submission" date="2023-07" db="EMBL/GenBank/DDBJ databases">
        <authorList>
            <person name="Bai X.-H."/>
            <person name="Wang H.-H."/>
            <person name="Wang J."/>
            <person name="Ma M.-Y."/>
            <person name="Hu H.-H."/>
            <person name="Song Z.-L."/>
            <person name="Ma H.-G."/>
            <person name="Fan Y."/>
            <person name="Du C.-Y."/>
            <person name="Xu J.-C."/>
        </authorList>
    </citation>
    <scope>NUCLEOTIDE SEQUENCE</scope>
    <source>
        <strain evidence="4">CZ1</strain>
    </source>
</reference>
<feature type="coiled-coil region" evidence="1">
    <location>
        <begin position="294"/>
        <end position="328"/>
    </location>
</feature>
<dbReference type="InterPro" id="IPR021796">
    <property type="entry name" value="Tll0287-like_dom"/>
</dbReference>
<evidence type="ECO:0000256" key="2">
    <source>
        <dbReference type="SAM" id="Phobius"/>
    </source>
</evidence>
<dbReference type="GO" id="GO:0007165">
    <property type="term" value="P:signal transduction"/>
    <property type="evidence" value="ECO:0007669"/>
    <property type="project" value="InterPro"/>
</dbReference>
<keyword evidence="2" id="KW-0472">Membrane</keyword>
<dbReference type="AlphaFoldDB" id="A0AA97AL62"/>
<evidence type="ECO:0000256" key="1">
    <source>
        <dbReference type="SAM" id="Coils"/>
    </source>
</evidence>
<dbReference type="CDD" id="cd06225">
    <property type="entry name" value="HAMP"/>
    <property type="match status" value="1"/>
</dbReference>
<evidence type="ECO:0000313" key="4">
    <source>
        <dbReference type="EMBL" id="WNZ43778.1"/>
    </source>
</evidence>
<gene>
    <name evidence="4" type="ORF">Q2T42_18210</name>
</gene>
<dbReference type="Pfam" id="PF00672">
    <property type="entry name" value="HAMP"/>
    <property type="match status" value="1"/>
</dbReference>
<feature type="transmembrane region" description="Helical" evidence="2">
    <location>
        <begin position="216"/>
        <end position="239"/>
    </location>
</feature>
<dbReference type="SMART" id="SM00304">
    <property type="entry name" value="HAMP"/>
    <property type="match status" value="1"/>
</dbReference>
<name>A0AA97AL62_LEPBY</name>
<dbReference type="Pfam" id="PF11845">
    <property type="entry name" value="Tll0287-like"/>
    <property type="match status" value="1"/>
</dbReference>
<dbReference type="PROSITE" id="PS50885">
    <property type="entry name" value="HAMP"/>
    <property type="match status" value="1"/>
</dbReference>
<reference evidence="4" key="1">
    <citation type="journal article" date="2023" name="Plants (Basel)">
        <title>Genomic Analysis of Leptolyngbya boryana CZ1 Reveals Efficient Carbon Fixation Modules.</title>
        <authorList>
            <person name="Bai X."/>
            <person name="Wang H."/>
            <person name="Cheng W."/>
            <person name="Wang J."/>
            <person name="Ma M."/>
            <person name="Hu H."/>
            <person name="Song Z."/>
            <person name="Ma H."/>
            <person name="Fan Y."/>
            <person name="Du C."/>
            <person name="Xu J."/>
        </authorList>
    </citation>
    <scope>NUCLEOTIDE SEQUENCE</scope>
    <source>
        <strain evidence="4">CZ1</strain>
    </source>
</reference>
<dbReference type="GO" id="GO:0016020">
    <property type="term" value="C:membrane"/>
    <property type="evidence" value="ECO:0007669"/>
    <property type="project" value="InterPro"/>
</dbReference>
<feature type="domain" description="HAMP" evidence="3">
    <location>
        <begin position="242"/>
        <end position="302"/>
    </location>
</feature>
<keyword evidence="2" id="KW-1133">Transmembrane helix</keyword>
<dbReference type="EMBL" id="CP130144">
    <property type="protein sequence ID" value="WNZ43778.1"/>
    <property type="molecule type" value="Genomic_DNA"/>
</dbReference>
<accession>A0AA97AL62</accession>
<sequence length="348" mass="39251">MLSHFKLGAKFTIVLFAVFLVGICMSGLMLSNVLQQKAQAQIVSRGTALMQTMNSVREYTNVQVRPVIEADLQPDEFSPETVPSYAASKVFEILKKNPEFADLNYRDALPNPTNIKHLPDSFESTIVSRFEQEPTTQELSGYRQVPGQGLMFYTAKPLLLKKDSCLRCHSTPAAAPKAMLAIYGDKHGFDWKLNSIIGAQFVYVQAEEVFRNARQALIMTLGIFVGTFAIAILLINLLLKPTVVSPIRQLAKVSRHLSAGTTEDQTDLDPQKLAQVAKRKDELGQLATLFQTMVREVIAREQQLRQQIKTLRIEIDEKRRAKEVAEITDSDYFQELQEKAKNFRDQQS</sequence>
<proteinExistence type="predicted"/>
<evidence type="ECO:0000259" key="3">
    <source>
        <dbReference type="PROSITE" id="PS50885"/>
    </source>
</evidence>
<dbReference type="RefSeq" id="WP_316425946.1">
    <property type="nucleotide sequence ID" value="NZ_CP130144.1"/>
</dbReference>
<dbReference type="InterPro" id="IPR003660">
    <property type="entry name" value="HAMP_dom"/>
</dbReference>
<protein>
    <submittedName>
        <fullName evidence="4">DUF3365 domain-containing protein</fullName>
    </submittedName>
</protein>